<comment type="caution">
    <text evidence="1">Lacks conserved residue(s) required for the propagation of feature annotation.</text>
</comment>
<dbReference type="InterPro" id="IPR043403">
    <property type="entry name" value="Gurken/Spitz"/>
</dbReference>
<keyword evidence="3" id="KW-0472">Membrane</keyword>
<comment type="caution">
    <text evidence="5">The sequence shown here is derived from an EMBL/GenBank/DDBJ whole genome shotgun (WGS) entry which is preliminary data.</text>
</comment>
<name>A0A812CXA5_ACAPH</name>
<dbReference type="GO" id="GO:0007173">
    <property type="term" value="P:epidermal growth factor receptor signaling pathway"/>
    <property type="evidence" value="ECO:0007669"/>
    <property type="project" value="InterPro"/>
</dbReference>
<dbReference type="Proteomes" id="UP000597762">
    <property type="component" value="Unassembled WGS sequence"/>
</dbReference>
<dbReference type="InterPro" id="IPR000742">
    <property type="entry name" value="EGF"/>
</dbReference>
<sequence>MIGGVQLTNQALQCFVDACGRKPARPTATTTTTTQATTEVTTIYTERWLNCSSEEIQKTGCLNGGRCFAMLLGGTRVSACQCPASYTGRRCQEINYLPARSNNRLRTAGIAAGISSLLLILVFGVCVFVIFIRRKRKSVPNGQQRVTQGCPPVHDQDESKLMTKP</sequence>
<evidence type="ECO:0000256" key="3">
    <source>
        <dbReference type="SAM" id="Phobius"/>
    </source>
</evidence>
<protein>
    <recommendedName>
        <fullName evidence="4">EGF-like domain-containing protein</fullName>
    </recommendedName>
</protein>
<dbReference type="OrthoDB" id="6115523at2759"/>
<keyword evidence="1" id="KW-1015">Disulfide bond</keyword>
<proteinExistence type="predicted"/>
<dbReference type="Gene3D" id="2.10.25.10">
    <property type="entry name" value="Laminin"/>
    <property type="match status" value="1"/>
</dbReference>
<feature type="compositionally biased region" description="Basic and acidic residues" evidence="2">
    <location>
        <begin position="154"/>
        <end position="165"/>
    </location>
</feature>
<gene>
    <name evidence="5" type="ORF">SPHA_43348</name>
</gene>
<feature type="transmembrane region" description="Helical" evidence="3">
    <location>
        <begin position="110"/>
        <end position="132"/>
    </location>
</feature>
<dbReference type="GO" id="GO:0048018">
    <property type="term" value="F:receptor ligand activity"/>
    <property type="evidence" value="ECO:0007669"/>
    <property type="project" value="InterPro"/>
</dbReference>
<keyword evidence="1" id="KW-0245">EGF-like domain</keyword>
<evidence type="ECO:0000256" key="2">
    <source>
        <dbReference type="SAM" id="MobiDB-lite"/>
    </source>
</evidence>
<keyword evidence="3" id="KW-0812">Transmembrane</keyword>
<dbReference type="PROSITE" id="PS50026">
    <property type="entry name" value="EGF_3"/>
    <property type="match status" value="1"/>
</dbReference>
<dbReference type="PANTHER" id="PTHR12332:SF1">
    <property type="entry name" value="KEREN-RELATED"/>
    <property type="match status" value="1"/>
</dbReference>
<keyword evidence="3" id="KW-1133">Transmembrane helix</keyword>
<evidence type="ECO:0000259" key="4">
    <source>
        <dbReference type="PROSITE" id="PS50026"/>
    </source>
</evidence>
<feature type="domain" description="EGF-like" evidence="4">
    <location>
        <begin position="47"/>
        <end position="92"/>
    </location>
</feature>
<dbReference type="PROSITE" id="PS00022">
    <property type="entry name" value="EGF_1"/>
    <property type="match status" value="1"/>
</dbReference>
<dbReference type="GO" id="GO:0005154">
    <property type="term" value="F:epidermal growth factor receptor binding"/>
    <property type="evidence" value="ECO:0007669"/>
    <property type="project" value="InterPro"/>
</dbReference>
<evidence type="ECO:0000313" key="6">
    <source>
        <dbReference type="Proteomes" id="UP000597762"/>
    </source>
</evidence>
<feature type="region of interest" description="Disordered" evidence="2">
    <location>
        <begin position="142"/>
        <end position="165"/>
    </location>
</feature>
<dbReference type="PANTHER" id="PTHR12332">
    <property type="entry name" value="KEREN-RELATED"/>
    <property type="match status" value="1"/>
</dbReference>
<reference evidence="5" key="1">
    <citation type="submission" date="2021-01" db="EMBL/GenBank/DDBJ databases">
        <authorList>
            <person name="Li R."/>
            <person name="Bekaert M."/>
        </authorList>
    </citation>
    <scope>NUCLEOTIDE SEQUENCE</scope>
    <source>
        <strain evidence="5">Farmed</strain>
    </source>
</reference>
<accession>A0A812CXA5</accession>
<evidence type="ECO:0000313" key="5">
    <source>
        <dbReference type="EMBL" id="CAE1282273.1"/>
    </source>
</evidence>
<dbReference type="SUPFAM" id="SSF57196">
    <property type="entry name" value="EGF/Laminin"/>
    <property type="match status" value="1"/>
</dbReference>
<feature type="disulfide bond" evidence="1">
    <location>
        <begin position="82"/>
        <end position="91"/>
    </location>
</feature>
<dbReference type="AlphaFoldDB" id="A0A812CXA5"/>
<organism evidence="5 6">
    <name type="scientific">Acanthosepion pharaonis</name>
    <name type="common">Pharaoh cuttlefish</name>
    <name type="synonym">Sepia pharaonis</name>
    <dbReference type="NCBI Taxonomy" id="158019"/>
    <lineage>
        <taxon>Eukaryota</taxon>
        <taxon>Metazoa</taxon>
        <taxon>Spiralia</taxon>
        <taxon>Lophotrochozoa</taxon>
        <taxon>Mollusca</taxon>
        <taxon>Cephalopoda</taxon>
        <taxon>Coleoidea</taxon>
        <taxon>Decapodiformes</taxon>
        <taxon>Sepiida</taxon>
        <taxon>Sepiina</taxon>
        <taxon>Sepiidae</taxon>
        <taxon>Acanthosepion</taxon>
    </lineage>
</organism>
<evidence type="ECO:0000256" key="1">
    <source>
        <dbReference type="PROSITE-ProRule" id="PRU00076"/>
    </source>
</evidence>
<dbReference type="EMBL" id="CAHIKZ030002170">
    <property type="protein sequence ID" value="CAE1282273.1"/>
    <property type="molecule type" value="Genomic_DNA"/>
</dbReference>
<keyword evidence="6" id="KW-1185">Reference proteome</keyword>